<evidence type="ECO:0000256" key="4">
    <source>
        <dbReference type="ARBA" id="ARBA00022723"/>
    </source>
</evidence>
<name>A0A540VLP0_9CHLR</name>
<dbReference type="GO" id="GO:0006400">
    <property type="term" value="P:tRNA modification"/>
    <property type="evidence" value="ECO:0007669"/>
    <property type="project" value="InterPro"/>
</dbReference>
<comment type="caution">
    <text evidence="6">The sequence shown here is derived from an EMBL/GenBank/DDBJ whole genome shotgun (WGS) entry which is preliminary data.</text>
</comment>
<dbReference type="GO" id="GO:0046872">
    <property type="term" value="F:metal ion binding"/>
    <property type="evidence" value="ECO:0007669"/>
    <property type="project" value="UniProtKB-KW"/>
</dbReference>
<dbReference type="NCBIfam" id="TIGR00449">
    <property type="entry name" value="tgt_general"/>
    <property type="match status" value="1"/>
</dbReference>
<dbReference type="InterPro" id="IPR036511">
    <property type="entry name" value="TGT-like_sf"/>
</dbReference>
<feature type="domain" description="tRNA-guanine(15) transglycosylase-like" evidence="5">
    <location>
        <begin position="16"/>
        <end position="376"/>
    </location>
</feature>
<dbReference type="PANTHER" id="PTHR43468">
    <property type="match status" value="1"/>
</dbReference>
<dbReference type="EMBL" id="VIGC01000002">
    <property type="protein sequence ID" value="TQE97670.1"/>
    <property type="molecule type" value="Genomic_DNA"/>
</dbReference>
<keyword evidence="2 6" id="KW-0808">Transferase</keyword>
<sequence length="383" mass="42115">MPASVPASSAGGPPAAQLALPHGALQLPAFLPDATLGVVRAVDSVDLCHCGVQALVMNTFHLMQHPGSSTVQALGGLHQMCAWPRPIVTDSGGFQAYSLIRQNARYGSLTDNGILFRPEGSRRKLQLTPEKCVQLQLSYGADVVMCLDDCTHVDDPLESQEESVRRTILWARRCKAEFQRLLDQKQPAQRPLLFAVIQGGGSRELRRRCAEALLEMGFDGYGYGGWPLDSQGNLLEELLAYTRSLIPADYPMHALGVGHPRSIAACVRMGYSLFDSALPTRDARHGRLYVWEGDGDDSDGHGAAGGDRFRFLYINDARHIKDGRPLSATCDCLTCTHYARGYLHHLFKQGDTTYVRLATIHNLRFMARLMAHLRESHQSPAAP</sequence>
<evidence type="ECO:0000256" key="2">
    <source>
        <dbReference type="ARBA" id="ARBA00022679"/>
    </source>
</evidence>
<dbReference type="Proteomes" id="UP000317371">
    <property type="component" value="Unassembled WGS sequence"/>
</dbReference>
<keyword evidence="1 6" id="KW-0328">Glycosyltransferase</keyword>
<organism evidence="6 7">
    <name type="scientific">Litorilinea aerophila</name>
    <dbReference type="NCBI Taxonomy" id="1204385"/>
    <lineage>
        <taxon>Bacteria</taxon>
        <taxon>Bacillati</taxon>
        <taxon>Chloroflexota</taxon>
        <taxon>Caldilineae</taxon>
        <taxon>Caldilineales</taxon>
        <taxon>Caldilineaceae</taxon>
        <taxon>Litorilinea</taxon>
    </lineage>
</organism>
<dbReference type="Pfam" id="PF01702">
    <property type="entry name" value="TGT"/>
    <property type="match status" value="1"/>
</dbReference>
<keyword evidence="4" id="KW-0479">Metal-binding</keyword>
<dbReference type="EC" id="2.4.2.29" evidence="6"/>
<protein>
    <submittedName>
        <fullName evidence="6">tRNA guanosine(34) transglycosylase Tgt</fullName>
        <ecNumber evidence="6">2.4.2.29</ecNumber>
    </submittedName>
</protein>
<dbReference type="InParanoid" id="A0A540VLP0"/>
<dbReference type="InterPro" id="IPR004803">
    <property type="entry name" value="TGT"/>
</dbReference>
<dbReference type="AlphaFoldDB" id="A0A540VLP0"/>
<evidence type="ECO:0000256" key="3">
    <source>
        <dbReference type="ARBA" id="ARBA00022694"/>
    </source>
</evidence>
<evidence type="ECO:0000313" key="7">
    <source>
        <dbReference type="Proteomes" id="UP000317371"/>
    </source>
</evidence>
<dbReference type="SUPFAM" id="SSF51713">
    <property type="entry name" value="tRNA-guanine transglycosylase"/>
    <property type="match status" value="1"/>
</dbReference>
<gene>
    <name evidence="6" type="primary">tgt</name>
    <name evidence="6" type="ORF">FKZ61_02015</name>
</gene>
<accession>A0A540VLP0</accession>
<dbReference type="GO" id="GO:0008479">
    <property type="term" value="F:tRNA-guanosine(34) queuine transglycosylase activity"/>
    <property type="evidence" value="ECO:0007669"/>
    <property type="project" value="InterPro"/>
</dbReference>
<keyword evidence="3" id="KW-0819">tRNA processing</keyword>
<dbReference type="OrthoDB" id="9805417at2"/>
<keyword evidence="7" id="KW-1185">Reference proteome</keyword>
<reference evidence="6 7" key="1">
    <citation type="submission" date="2019-06" db="EMBL/GenBank/DDBJ databases">
        <title>Genome sequence of Litorilinea aerophila BAA-2444.</title>
        <authorList>
            <person name="Maclea K.S."/>
            <person name="Maurais E.G."/>
            <person name="Iannazzi L.C."/>
        </authorList>
    </citation>
    <scope>NUCLEOTIDE SEQUENCE [LARGE SCALE GENOMIC DNA]</scope>
    <source>
        <strain evidence="6 7">ATCC BAA-2444</strain>
    </source>
</reference>
<evidence type="ECO:0000256" key="1">
    <source>
        <dbReference type="ARBA" id="ARBA00022676"/>
    </source>
</evidence>
<evidence type="ECO:0000313" key="6">
    <source>
        <dbReference type="EMBL" id="TQE97670.1"/>
    </source>
</evidence>
<dbReference type="Gene3D" id="3.20.20.105">
    <property type="entry name" value="Queuine tRNA-ribosyltransferase-like"/>
    <property type="match status" value="1"/>
</dbReference>
<dbReference type="RefSeq" id="WP_141608397.1">
    <property type="nucleotide sequence ID" value="NZ_VIGC02000002.1"/>
</dbReference>
<dbReference type="PANTHER" id="PTHR43468:SF1">
    <property type="entry name" value="TRNA-GUANOSINE(34) QUEUINE TRANSGLYCOSYLASE"/>
    <property type="match status" value="1"/>
</dbReference>
<dbReference type="NCBIfam" id="TIGR00430">
    <property type="entry name" value="Q_tRNA_tgt"/>
    <property type="match status" value="1"/>
</dbReference>
<evidence type="ECO:0000259" key="5">
    <source>
        <dbReference type="Pfam" id="PF01702"/>
    </source>
</evidence>
<proteinExistence type="predicted"/>
<dbReference type="InterPro" id="IPR002616">
    <property type="entry name" value="tRNA_ribo_trans-like"/>
</dbReference>